<organism evidence="1 2">
    <name type="scientific">Dillenia turbinata</name>
    <dbReference type="NCBI Taxonomy" id="194707"/>
    <lineage>
        <taxon>Eukaryota</taxon>
        <taxon>Viridiplantae</taxon>
        <taxon>Streptophyta</taxon>
        <taxon>Embryophyta</taxon>
        <taxon>Tracheophyta</taxon>
        <taxon>Spermatophyta</taxon>
        <taxon>Magnoliopsida</taxon>
        <taxon>eudicotyledons</taxon>
        <taxon>Gunneridae</taxon>
        <taxon>Pentapetalae</taxon>
        <taxon>Dilleniales</taxon>
        <taxon>Dilleniaceae</taxon>
        <taxon>Dillenia</taxon>
    </lineage>
</organism>
<gene>
    <name evidence="1" type="ORF">RJ641_001523</name>
</gene>
<evidence type="ECO:0000313" key="1">
    <source>
        <dbReference type="EMBL" id="KAK6931899.1"/>
    </source>
</evidence>
<proteinExistence type="predicted"/>
<accession>A0AAN8VE84</accession>
<dbReference type="EMBL" id="JBAMMX010000010">
    <property type="protein sequence ID" value="KAK6931899.1"/>
    <property type="molecule type" value="Genomic_DNA"/>
</dbReference>
<evidence type="ECO:0000313" key="2">
    <source>
        <dbReference type="Proteomes" id="UP001370490"/>
    </source>
</evidence>
<sequence>MNQLITLEINLDDKVQALLLLSSLLDSWKTLVMNVSNLALNGKLTLEMVNDSMFNEEKDEKSQHTSDDNNSAVVSSDEEIKSLMCTHSNYNHVGDPLTEYIVNIGVAYYCVPKRELFTIYKEGNLGVGKIGNTSVLQIVGISDIVV</sequence>
<protein>
    <submittedName>
        <fullName evidence="1">Uncharacterized protein</fullName>
    </submittedName>
</protein>
<reference evidence="1 2" key="1">
    <citation type="submission" date="2023-12" db="EMBL/GenBank/DDBJ databases">
        <title>A high-quality genome assembly for Dillenia turbinata (Dilleniales).</title>
        <authorList>
            <person name="Chanderbali A."/>
        </authorList>
    </citation>
    <scope>NUCLEOTIDE SEQUENCE [LARGE SCALE GENOMIC DNA]</scope>
    <source>
        <strain evidence="1">LSX21</strain>
        <tissue evidence="1">Leaf</tissue>
    </source>
</reference>
<name>A0AAN8VE84_9MAGN</name>
<keyword evidence="2" id="KW-1185">Reference proteome</keyword>
<comment type="caution">
    <text evidence="1">The sequence shown here is derived from an EMBL/GenBank/DDBJ whole genome shotgun (WGS) entry which is preliminary data.</text>
</comment>
<dbReference type="Proteomes" id="UP001370490">
    <property type="component" value="Unassembled WGS sequence"/>
</dbReference>
<dbReference type="AlphaFoldDB" id="A0AAN8VE84"/>